<feature type="binding site" evidence="9">
    <location>
        <begin position="328"/>
        <end position="332"/>
    </location>
    <ligand>
        <name>ATP</name>
        <dbReference type="ChEBI" id="CHEBI:30616"/>
    </ligand>
</feature>
<keyword evidence="8 9" id="KW-0460">Magnesium</keyword>
<evidence type="ECO:0000256" key="4">
    <source>
        <dbReference type="ARBA" id="ARBA00022723"/>
    </source>
</evidence>
<dbReference type="SUPFAM" id="SSF53067">
    <property type="entry name" value="Actin-like ATPase domain"/>
    <property type="match status" value="2"/>
</dbReference>
<evidence type="ECO:0000256" key="8">
    <source>
        <dbReference type="ARBA" id="ARBA00022842"/>
    </source>
</evidence>
<comment type="similarity">
    <text evidence="1 9 10">Belongs to the acetokinase family.</text>
</comment>
<comment type="caution">
    <text evidence="11">The sequence shown here is derived from an EMBL/GenBank/DDBJ whole genome shotgun (WGS) entry which is preliminary data.</text>
</comment>
<keyword evidence="5 9" id="KW-0547">Nucleotide-binding</keyword>
<dbReference type="InterPro" id="IPR023865">
    <property type="entry name" value="Aliphatic_acid_kinase_CS"/>
</dbReference>
<feature type="binding site" evidence="9">
    <location>
        <begin position="209"/>
        <end position="213"/>
    </location>
    <ligand>
        <name>ATP</name>
        <dbReference type="ChEBI" id="CHEBI:30616"/>
    </ligand>
</feature>
<dbReference type="PANTHER" id="PTHR21060:SF21">
    <property type="entry name" value="ACETATE KINASE"/>
    <property type="match status" value="1"/>
</dbReference>
<evidence type="ECO:0000256" key="2">
    <source>
        <dbReference type="ARBA" id="ARBA00022490"/>
    </source>
</evidence>
<proteinExistence type="inferred from homology"/>
<keyword evidence="2 9" id="KW-0963">Cytoplasm</keyword>
<evidence type="ECO:0000256" key="9">
    <source>
        <dbReference type="HAMAP-Rule" id="MF_00020"/>
    </source>
</evidence>
<dbReference type="HAMAP" id="MF_00020">
    <property type="entry name" value="Acetate_kinase"/>
    <property type="match status" value="1"/>
</dbReference>
<dbReference type="EMBL" id="JAESVB010000002">
    <property type="protein sequence ID" value="MCB8875078.1"/>
    <property type="molecule type" value="Genomic_DNA"/>
</dbReference>
<keyword evidence="6 9" id="KW-0418">Kinase</keyword>
<organism evidence="11 12">
    <name type="scientific">Acidisoma silvae</name>
    <dbReference type="NCBI Taxonomy" id="2802396"/>
    <lineage>
        <taxon>Bacteria</taxon>
        <taxon>Pseudomonadati</taxon>
        <taxon>Pseudomonadota</taxon>
        <taxon>Alphaproteobacteria</taxon>
        <taxon>Acetobacterales</taxon>
        <taxon>Acidocellaceae</taxon>
        <taxon>Acidisoma</taxon>
    </lineage>
</organism>
<feature type="binding site" evidence="9">
    <location>
        <position position="94"/>
    </location>
    <ligand>
        <name>substrate</name>
    </ligand>
</feature>
<comment type="function">
    <text evidence="9">Catalyzes the formation of acetyl phosphate from acetate and ATP. Can also catalyze the reverse reaction.</text>
</comment>
<dbReference type="GO" id="GO:0006085">
    <property type="term" value="P:acetyl-CoA biosynthetic process"/>
    <property type="evidence" value="ECO:0007669"/>
    <property type="project" value="UniProtKB-UniRule"/>
</dbReference>
<keyword evidence="12" id="KW-1185">Reference proteome</keyword>
<dbReference type="GO" id="GO:0008776">
    <property type="term" value="F:acetate kinase activity"/>
    <property type="evidence" value="ECO:0007669"/>
    <property type="project" value="UniProtKB-UniRule"/>
</dbReference>
<dbReference type="Proteomes" id="UP000708298">
    <property type="component" value="Unassembled WGS sequence"/>
</dbReference>
<dbReference type="Pfam" id="PF00871">
    <property type="entry name" value="Acetate_kinase"/>
    <property type="match status" value="1"/>
</dbReference>
<feature type="binding site" evidence="9">
    <location>
        <position position="379"/>
    </location>
    <ligand>
        <name>Mg(2+)</name>
        <dbReference type="ChEBI" id="CHEBI:18420"/>
    </ligand>
</feature>
<reference evidence="11" key="2">
    <citation type="submission" date="2021-01" db="EMBL/GenBank/DDBJ databases">
        <authorList>
            <person name="Mieszkin S."/>
            <person name="Pouder E."/>
            <person name="Alain K."/>
        </authorList>
    </citation>
    <scope>NUCLEOTIDE SEQUENCE</scope>
    <source>
        <strain evidence="11">HW T2.11</strain>
    </source>
</reference>
<keyword evidence="3 9" id="KW-0808">Transferase</keyword>
<feature type="active site" description="Proton donor/acceptor" evidence="9">
    <location>
        <position position="151"/>
    </location>
</feature>
<dbReference type="AlphaFoldDB" id="A0A963YRC6"/>
<evidence type="ECO:0000256" key="7">
    <source>
        <dbReference type="ARBA" id="ARBA00022840"/>
    </source>
</evidence>
<accession>A0A963YRC6</accession>
<keyword evidence="4 9" id="KW-0479">Metal-binding</keyword>
<dbReference type="InterPro" id="IPR043129">
    <property type="entry name" value="ATPase_NBD"/>
</dbReference>
<dbReference type="GO" id="GO:0000287">
    <property type="term" value="F:magnesium ion binding"/>
    <property type="evidence" value="ECO:0007669"/>
    <property type="project" value="UniProtKB-UniRule"/>
</dbReference>
<dbReference type="NCBIfam" id="TIGR00016">
    <property type="entry name" value="ackA"/>
    <property type="match status" value="1"/>
</dbReference>
<feature type="binding site" evidence="9">
    <location>
        <position position="11"/>
    </location>
    <ligand>
        <name>Mg(2+)</name>
        <dbReference type="ChEBI" id="CHEBI:18420"/>
    </ligand>
</feature>
<name>A0A963YRC6_9PROT</name>
<feature type="binding site" evidence="9">
    <location>
        <position position="18"/>
    </location>
    <ligand>
        <name>ATP</name>
        <dbReference type="ChEBI" id="CHEBI:30616"/>
    </ligand>
</feature>
<evidence type="ECO:0000256" key="10">
    <source>
        <dbReference type="RuleBase" id="RU003835"/>
    </source>
</evidence>
<feature type="site" description="Transition state stabilizer" evidence="9">
    <location>
        <position position="242"/>
    </location>
</feature>
<gene>
    <name evidence="9" type="primary">ackA</name>
    <name evidence="11" type="ORF">ASILVAE211_07790</name>
</gene>
<protein>
    <recommendedName>
        <fullName evidence="9">Acetate kinase</fullName>
        <ecNumber evidence="9">2.7.2.1</ecNumber>
    </recommendedName>
    <alternativeName>
        <fullName evidence="9">Acetokinase</fullName>
    </alternativeName>
</protein>
<dbReference type="PIRSF" id="PIRSF000722">
    <property type="entry name" value="Acetate_prop_kin"/>
    <property type="match status" value="1"/>
</dbReference>
<evidence type="ECO:0000313" key="12">
    <source>
        <dbReference type="Proteomes" id="UP000708298"/>
    </source>
</evidence>
<comment type="catalytic activity">
    <reaction evidence="9">
        <text>acetate + ATP = acetyl phosphate + ADP</text>
        <dbReference type="Rhea" id="RHEA:11352"/>
        <dbReference type="ChEBI" id="CHEBI:22191"/>
        <dbReference type="ChEBI" id="CHEBI:30089"/>
        <dbReference type="ChEBI" id="CHEBI:30616"/>
        <dbReference type="ChEBI" id="CHEBI:456216"/>
        <dbReference type="EC" id="2.7.2.1"/>
    </reaction>
</comment>
<comment type="subcellular location">
    <subcellularLocation>
        <location evidence="9">Cytoplasm</location>
    </subcellularLocation>
</comment>
<comment type="subunit">
    <text evidence="9">Homodimer.</text>
</comment>
<evidence type="ECO:0000256" key="1">
    <source>
        <dbReference type="ARBA" id="ARBA00008748"/>
    </source>
</evidence>
<dbReference type="PRINTS" id="PR00471">
    <property type="entry name" value="ACETATEKNASE"/>
</dbReference>
<comment type="cofactor">
    <cofactor evidence="9">
        <name>Mg(2+)</name>
        <dbReference type="ChEBI" id="CHEBI:18420"/>
    </cofactor>
    <cofactor evidence="9">
        <name>Mn(2+)</name>
        <dbReference type="ChEBI" id="CHEBI:29035"/>
    </cofactor>
    <text evidence="9">Mg(2+). Can also accept Mn(2+).</text>
</comment>
<sequence>MSRTGSILTLNAGSSSVKFALFDASRDLHQSMRGEIENLSSVPHFHAVDDQGRVLIERRWKAEDNASYPHVIEELLSFIESHLGKGGLTAVGHRIVHGGADFTAPVKLTPKVIDAVEALTPLDPLHLPLNIAPIRAVAEARPRLPQFACFDTAFHHTIPKVARTYAIPRDLTEKGVRAYGFHGLSYEYIAGQLQQHAPDLAAGRVIVAHLGAGASLCALKNGQSIATTMGFSALDGLMMATRCGIIDPGVLLYLGRHGYNFKQIEEMLYRKSGLLGVSGISGDVRELLASDADEAREALDLFSYRLAWEIGALVSALGGVDGLVFTAGIGEHSAEIRANVCARLAWLGLRLDPWANEAHAGVISLGESTVAARIIPTNEEAMIAQHSQALLAH</sequence>
<comment type="pathway">
    <text evidence="9">Metabolic intermediate biosynthesis; acetyl-CoA biosynthesis; acetyl-CoA from acetate: step 1/2.</text>
</comment>
<evidence type="ECO:0000256" key="3">
    <source>
        <dbReference type="ARBA" id="ARBA00022679"/>
    </source>
</evidence>
<dbReference type="GO" id="GO:0005829">
    <property type="term" value="C:cytosol"/>
    <property type="evidence" value="ECO:0007669"/>
    <property type="project" value="TreeGrafter"/>
</dbReference>
<evidence type="ECO:0000256" key="5">
    <source>
        <dbReference type="ARBA" id="ARBA00022741"/>
    </source>
</evidence>
<dbReference type="GO" id="GO:0005524">
    <property type="term" value="F:ATP binding"/>
    <property type="evidence" value="ECO:0007669"/>
    <property type="project" value="UniProtKB-KW"/>
</dbReference>
<dbReference type="Gene3D" id="3.30.420.40">
    <property type="match status" value="2"/>
</dbReference>
<dbReference type="RefSeq" id="WP_227320719.1">
    <property type="nucleotide sequence ID" value="NZ_JAESVB010000002.1"/>
</dbReference>
<evidence type="ECO:0000313" key="11">
    <source>
        <dbReference type="EMBL" id="MCB8875078.1"/>
    </source>
</evidence>
<dbReference type="PANTHER" id="PTHR21060">
    <property type="entry name" value="ACETATE KINASE"/>
    <property type="match status" value="1"/>
</dbReference>
<dbReference type="EC" id="2.7.2.1" evidence="9"/>
<dbReference type="InterPro" id="IPR000890">
    <property type="entry name" value="Aliphatic_acid_kin_short-chain"/>
</dbReference>
<evidence type="ECO:0000256" key="6">
    <source>
        <dbReference type="ARBA" id="ARBA00022777"/>
    </source>
</evidence>
<dbReference type="PROSITE" id="PS01075">
    <property type="entry name" value="ACETATE_KINASE_1"/>
    <property type="match status" value="1"/>
</dbReference>
<feature type="binding site" evidence="9">
    <location>
        <begin position="283"/>
        <end position="285"/>
    </location>
    <ligand>
        <name>ATP</name>
        <dbReference type="ChEBI" id="CHEBI:30616"/>
    </ligand>
</feature>
<dbReference type="InterPro" id="IPR004372">
    <property type="entry name" value="Ac/propionate_kinase"/>
</dbReference>
<keyword evidence="7 9" id="KW-0067">ATP-binding</keyword>
<reference evidence="11" key="1">
    <citation type="journal article" date="2021" name="Microorganisms">
        <title>Acidisoma silvae sp. nov. and Acidisomacellulosilytica sp. nov., Two Acidophilic Bacteria Isolated from Decaying Wood, Hydrolyzing Cellulose and Producing Poly-3-hydroxybutyrate.</title>
        <authorList>
            <person name="Mieszkin S."/>
            <person name="Pouder E."/>
            <person name="Uroz S."/>
            <person name="Simon-Colin C."/>
            <person name="Alain K."/>
        </authorList>
    </citation>
    <scope>NUCLEOTIDE SEQUENCE</scope>
    <source>
        <strain evidence="11">HW T2.11</strain>
    </source>
</reference>
<dbReference type="GO" id="GO:0006083">
    <property type="term" value="P:acetate metabolic process"/>
    <property type="evidence" value="ECO:0007669"/>
    <property type="project" value="TreeGrafter"/>
</dbReference>
<feature type="site" description="Transition state stabilizer" evidence="9">
    <location>
        <position position="182"/>
    </location>
</feature>
<dbReference type="PROSITE" id="PS01076">
    <property type="entry name" value="ACETATE_KINASE_2"/>
    <property type="match status" value="1"/>
</dbReference>